<gene>
    <name evidence="1" type="ORF">C1SCF055_LOCUS19360</name>
</gene>
<dbReference type="AlphaFoldDB" id="A0A9P1CJ55"/>
<dbReference type="EMBL" id="CAMXCT020001724">
    <property type="protein sequence ID" value="CAL1145910.1"/>
    <property type="molecule type" value="Genomic_DNA"/>
</dbReference>
<dbReference type="EMBL" id="CAMXCT010001724">
    <property type="protein sequence ID" value="CAI3992535.1"/>
    <property type="molecule type" value="Genomic_DNA"/>
</dbReference>
<accession>A0A9P1CJ55</accession>
<comment type="caution">
    <text evidence="1">The sequence shown here is derived from an EMBL/GenBank/DDBJ whole genome shotgun (WGS) entry which is preliminary data.</text>
</comment>
<proteinExistence type="predicted"/>
<dbReference type="EMBL" id="CAMXCT030001724">
    <property type="protein sequence ID" value="CAL4779847.1"/>
    <property type="molecule type" value="Genomic_DNA"/>
</dbReference>
<keyword evidence="3" id="KW-1185">Reference proteome</keyword>
<reference evidence="1" key="1">
    <citation type="submission" date="2022-10" db="EMBL/GenBank/DDBJ databases">
        <authorList>
            <person name="Chen Y."/>
            <person name="Dougan E. K."/>
            <person name="Chan C."/>
            <person name="Rhodes N."/>
            <person name="Thang M."/>
        </authorList>
    </citation>
    <scope>NUCLEOTIDE SEQUENCE</scope>
</reference>
<organism evidence="1">
    <name type="scientific">Cladocopium goreaui</name>
    <dbReference type="NCBI Taxonomy" id="2562237"/>
    <lineage>
        <taxon>Eukaryota</taxon>
        <taxon>Sar</taxon>
        <taxon>Alveolata</taxon>
        <taxon>Dinophyceae</taxon>
        <taxon>Suessiales</taxon>
        <taxon>Symbiodiniaceae</taxon>
        <taxon>Cladocopium</taxon>
    </lineage>
</organism>
<dbReference type="OrthoDB" id="447400at2759"/>
<evidence type="ECO:0000313" key="3">
    <source>
        <dbReference type="Proteomes" id="UP001152797"/>
    </source>
</evidence>
<name>A0A9P1CJ55_9DINO</name>
<dbReference type="Proteomes" id="UP001152797">
    <property type="component" value="Unassembled WGS sequence"/>
</dbReference>
<reference evidence="2 3" key="2">
    <citation type="submission" date="2024-05" db="EMBL/GenBank/DDBJ databases">
        <authorList>
            <person name="Chen Y."/>
            <person name="Shah S."/>
            <person name="Dougan E. K."/>
            <person name="Thang M."/>
            <person name="Chan C."/>
        </authorList>
    </citation>
    <scope>NUCLEOTIDE SEQUENCE [LARGE SCALE GENOMIC DNA]</scope>
</reference>
<evidence type="ECO:0000313" key="1">
    <source>
        <dbReference type="EMBL" id="CAI3992535.1"/>
    </source>
</evidence>
<sequence length="192" mass="20945">MEGGRTVIATPENRRAFVELMRTQLNLVAPKPKEVAMTALDFHDMLVLLLDDFPLDLIIEASDFAPRVVDAACHHLIGQPAPDRGGIASALANGEVLFSMHDLQRMVEFRLVYGEVLEAVGRYYQGRAESCRYELVKSLRSKLSAGIRACGPSEGAWQRLLCGPTGSILTCKLETLTYVEAATATVGKDHGS</sequence>
<evidence type="ECO:0000313" key="2">
    <source>
        <dbReference type="EMBL" id="CAL4779847.1"/>
    </source>
</evidence>
<protein>
    <submittedName>
        <fullName evidence="2">Ferredoxin</fullName>
    </submittedName>
</protein>